<dbReference type="InterPro" id="IPR045210">
    <property type="entry name" value="RING-Ubox_PUB"/>
</dbReference>
<dbReference type="SMART" id="SM00504">
    <property type="entry name" value="Ubox"/>
    <property type="match status" value="1"/>
</dbReference>
<dbReference type="FunFam" id="3.30.40.10:FF:000442">
    <property type="entry name" value="RING-type E3 ubiquitin transferase"/>
    <property type="match status" value="1"/>
</dbReference>
<dbReference type="EMBL" id="JADFTS010000002">
    <property type="protein sequence ID" value="KAF9619974.1"/>
    <property type="molecule type" value="Genomic_DNA"/>
</dbReference>
<protein>
    <recommendedName>
        <fullName evidence="3">RING-type E3 ubiquitin transferase</fullName>
        <ecNumber evidence="3">2.3.2.27</ecNumber>
    </recommendedName>
</protein>
<comment type="pathway">
    <text evidence="2">Protein modification; protein ubiquitination.</text>
</comment>
<dbReference type="PANTHER" id="PTHR23315:SF307">
    <property type="entry name" value="U-BOX DOMAIN-CONTAINING PROTEIN 19"/>
    <property type="match status" value="1"/>
</dbReference>
<dbReference type="AlphaFoldDB" id="A0A835MAM8"/>
<dbReference type="Proteomes" id="UP000631114">
    <property type="component" value="Unassembled WGS sequence"/>
</dbReference>
<dbReference type="PANTHER" id="PTHR23315">
    <property type="entry name" value="U BOX DOMAIN-CONTAINING"/>
    <property type="match status" value="1"/>
</dbReference>
<dbReference type="PROSITE" id="PS51698">
    <property type="entry name" value="U_BOX"/>
    <property type="match status" value="1"/>
</dbReference>
<gene>
    <name evidence="7" type="ORF">IFM89_010590</name>
</gene>
<evidence type="ECO:0000256" key="1">
    <source>
        <dbReference type="ARBA" id="ARBA00000900"/>
    </source>
</evidence>
<dbReference type="UniPathway" id="UPA00143"/>
<proteinExistence type="predicted"/>
<dbReference type="Pfam" id="PF04564">
    <property type="entry name" value="U-box"/>
    <property type="match status" value="1"/>
</dbReference>
<sequence length="122" mass="14030">MVFDATDNRTMDRTDSRYEGEDLSCLNLEDFRCPISLEIMMDPVTIATGQTYERSSIQKWLKDGNHTCRKTGEKLTSTTLGPNLALQNVIRPAAVGAMRVLAEYLTYRLSWWKKKKSEEDDF</sequence>
<dbReference type="InterPro" id="IPR003613">
    <property type="entry name" value="Ubox_domain"/>
</dbReference>
<dbReference type="GO" id="GO:0016567">
    <property type="term" value="P:protein ubiquitination"/>
    <property type="evidence" value="ECO:0007669"/>
    <property type="project" value="UniProtKB-UniPathway"/>
</dbReference>
<comment type="caution">
    <text evidence="7">The sequence shown here is derived from an EMBL/GenBank/DDBJ whole genome shotgun (WGS) entry which is preliminary data.</text>
</comment>
<dbReference type="CDD" id="cd16664">
    <property type="entry name" value="RING-Ubox_PUB"/>
    <property type="match status" value="1"/>
</dbReference>
<dbReference type="Gene3D" id="3.30.40.10">
    <property type="entry name" value="Zinc/RING finger domain, C3HC4 (zinc finger)"/>
    <property type="match status" value="1"/>
</dbReference>
<evidence type="ECO:0000256" key="2">
    <source>
        <dbReference type="ARBA" id="ARBA00004906"/>
    </source>
</evidence>
<organism evidence="7 8">
    <name type="scientific">Coptis chinensis</name>
    <dbReference type="NCBI Taxonomy" id="261450"/>
    <lineage>
        <taxon>Eukaryota</taxon>
        <taxon>Viridiplantae</taxon>
        <taxon>Streptophyta</taxon>
        <taxon>Embryophyta</taxon>
        <taxon>Tracheophyta</taxon>
        <taxon>Spermatophyta</taxon>
        <taxon>Magnoliopsida</taxon>
        <taxon>Ranunculales</taxon>
        <taxon>Ranunculaceae</taxon>
        <taxon>Coptidoideae</taxon>
        <taxon>Coptis</taxon>
    </lineage>
</organism>
<evidence type="ECO:0000256" key="4">
    <source>
        <dbReference type="ARBA" id="ARBA00022679"/>
    </source>
</evidence>
<dbReference type="SUPFAM" id="SSF57850">
    <property type="entry name" value="RING/U-box"/>
    <property type="match status" value="1"/>
</dbReference>
<evidence type="ECO:0000259" key="6">
    <source>
        <dbReference type="PROSITE" id="PS51698"/>
    </source>
</evidence>
<accession>A0A835MAM8</accession>
<keyword evidence="5" id="KW-0833">Ubl conjugation pathway</keyword>
<evidence type="ECO:0000256" key="5">
    <source>
        <dbReference type="ARBA" id="ARBA00022786"/>
    </source>
</evidence>
<comment type="catalytic activity">
    <reaction evidence="1">
        <text>S-ubiquitinyl-[E2 ubiquitin-conjugating enzyme]-L-cysteine + [acceptor protein]-L-lysine = [E2 ubiquitin-conjugating enzyme]-L-cysteine + N(6)-ubiquitinyl-[acceptor protein]-L-lysine.</text>
        <dbReference type="EC" id="2.3.2.27"/>
    </reaction>
</comment>
<keyword evidence="4" id="KW-0808">Transferase</keyword>
<evidence type="ECO:0000256" key="3">
    <source>
        <dbReference type="ARBA" id="ARBA00012483"/>
    </source>
</evidence>
<keyword evidence="8" id="KW-1185">Reference proteome</keyword>
<feature type="domain" description="U-box" evidence="6">
    <location>
        <begin position="26"/>
        <end position="100"/>
    </location>
</feature>
<evidence type="ECO:0000313" key="8">
    <source>
        <dbReference type="Proteomes" id="UP000631114"/>
    </source>
</evidence>
<evidence type="ECO:0000313" key="7">
    <source>
        <dbReference type="EMBL" id="KAF9619974.1"/>
    </source>
</evidence>
<dbReference type="InterPro" id="IPR013083">
    <property type="entry name" value="Znf_RING/FYVE/PHD"/>
</dbReference>
<dbReference type="EC" id="2.3.2.27" evidence="3"/>
<dbReference type="GO" id="GO:0061630">
    <property type="term" value="F:ubiquitin protein ligase activity"/>
    <property type="evidence" value="ECO:0007669"/>
    <property type="project" value="UniProtKB-EC"/>
</dbReference>
<reference evidence="7 8" key="1">
    <citation type="submission" date="2020-10" db="EMBL/GenBank/DDBJ databases">
        <title>The Coptis chinensis genome and diversification of protoberbering-type alkaloids.</title>
        <authorList>
            <person name="Wang B."/>
            <person name="Shu S."/>
            <person name="Song C."/>
            <person name="Liu Y."/>
        </authorList>
    </citation>
    <scope>NUCLEOTIDE SEQUENCE [LARGE SCALE GENOMIC DNA]</scope>
    <source>
        <strain evidence="7">HL-2020</strain>
        <tissue evidence="7">Leaf</tissue>
    </source>
</reference>
<name>A0A835MAM8_9MAGN</name>
<dbReference type="OrthoDB" id="10064100at2759"/>